<proteinExistence type="predicted"/>
<dbReference type="AlphaFoldDB" id="A0A845C0I4"/>
<organism evidence="1 2">
    <name type="scientific">Craterilacuibacter sinensis</name>
    <dbReference type="NCBI Taxonomy" id="2686017"/>
    <lineage>
        <taxon>Bacteria</taxon>
        <taxon>Pseudomonadati</taxon>
        <taxon>Pseudomonadota</taxon>
        <taxon>Betaproteobacteria</taxon>
        <taxon>Neisseriales</taxon>
        <taxon>Neisseriaceae</taxon>
        <taxon>Craterilacuibacter</taxon>
    </lineage>
</organism>
<gene>
    <name evidence="1" type="ORF">GQF02_14710</name>
</gene>
<dbReference type="Proteomes" id="UP000467214">
    <property type="component" value="Unassembled WGS sequence"/>
</dbReference>
<dbReference type="RefSeq" id="WP_160798136.1">
    <property type="nucleotide sequence ID" value="NZ_WSSB01000017.1"/>
</dbReference>
<reference evidence="1 2" key="1">
    <citation type="submission" date="2019-12" db="EMBL/GenBank/DDBJ databases">
        <title>Neisseriaceae gen. nov. sp. Genome sequencing and assembly.</title>
        <authorList>
            <person name="Liu Z."/>
            <person name="Li A."/>
        </authorList>
    </citation>
    <scope>NUCLEOTIDE SEQUENCE [LARGE SCALE GENOMIC DNA]</scope>
    <source>
        <strain evidence="1 2">B2N2-7</strain>
    </source>
</reference>
<comment type="caution">
    <text evidence="1">The sequence shown here is derived from an EMBL/GenBank/DDBJ whole genome shotgun (WGS) entry which is preliminary data.</text>
</comment>
<sequence>MKIILPTSRPEYLPVALWECYLSDAQHSQEPTLTYCQRLLFGPYAQDMFMSMQSKNGGIAKLWTNSEWKDWLLFASTTATRVAEKDYAEILRRRKLVLDAIKDMAGNLLSMMDEAMDLMMADGVAMPDRAVGMDKNSPPQERALFNEVRELFFDVQYEQNLPVAEWLISRDRRLSKVVNNEPRLRYVTTFLECTKGCTVKVSDRVMAYQCAALYGLSDQSGDELDKLLQSITKARRAHEKRMKEPSYCLVYFGPPEEGPPIRHYVPFSGYAAFSYWMINFVKRNRGKSARQK</sequence>
<dbReference type="EMBL" id="WSSB01000017">
    <property type="protein sequence ID" value="MXR38223.1"/>
    <property type="molecule type" value="Genomic_DNA"/>
</dbReference>
<name>A0A845C0I4_9NEIS</name>
<evidence type="ECO:0000313" key="2">
    <source>
        <dbReference type="Proteomes" id="UP000467214"/>
    </source>
</evidence>
<accession>A0A845C0I4</accession>
<evidence type="ECO:0000313" key="1">
    <source>
        <dbReference type="EMBL" id="MXR38223.1"/>
    </source>
</evidence>
<protein>
    <submittedName>
        <fullName evidence="1">Uncharacterized protein</fullName>
    </submittedName>
</protein>
<keyword evidence="2" id="KW-1185">Reference proteome</keyword>